<dbReference type="RefSeq" id="XP_068356358.1">
    <property type="nucleotide sequence ID" value="XM_068506804.1"/>
</dbReference>
<feature type="domain" description="MIR" evidence="4">
    <location>
        <begin position="85"/>
        <end position="137"/>
    </location>
</feature>
<dbReference type="PANTHER" id="PTHR46809:SF2">
    <property type="entry name" value="GH21273P"/>
    <property type="match status" value="1"/>
</dbReference>
<dbReference type="Gene3D" id="2.80.10.50">
    <property type="match status" value="1"/>
</dbReference>
<dbReference type="OrthoDB" id="5588846at2759"/>
<evidence type="ECO:0000256" key="2">
    <source>
        <dbReference type="ARBA" id="ARBA00022737"/>
    </source>
</evidence>
<dbReference type="PANTHER" id="PTHR46809">
    <property type="entry name" value="STROMAL CELL-DERIVED FACTOR 2-LIKE PROTEIN"/>
    <property type="match status" value="1"/>
</dbReference>
<keyword evidence="1 3" id="KW-0732">Signal</keyword>
<dbReference type="AlphaFoldDB" id="A0A1J4K0F9"/>
<keyword evidence="6" id="KW-1185">Reference proteome</keyword>
<dbReference type="PROSITE" id="PS50919">
    <property type="entry name" value="MIR"/>
    <property type="match status" value="1"/>
</dbReference>
<dbReference type="SUPFAM" id="SSF82109">
    <property type="entry name" value="MIR domain"/>
    <property type="match status" value="1"/>
</dbReference>
<feature type="signal peptide" evidence="3">
    <location>
        <begin position="1"/>
        <end position="16"/>
    </location>
</feature>
<dbReference type="Proteomes" id="UP000179807">
    <property type="component" value="Unassembled WGS sequence"/>
</dbReference>
<evidence type="ECO:0000256" key="1">
    <source>
        <dbReference type="ARBA" id="ARBA00022729"/>
    </source>
</evidence>
<feature type="chain" id="PRO_5012746387" evidence="3">
    <location>
        <begin position="17"/>
        <end position="213"/>
    </location>
</feature>
<evidence type="ECO:0000313" key="6">
    <source>
        <dbReference type="Proteomes" id="UP000179807"/>
    </source>
</evidence>
<dbReference type="EMBL" id="MLAK01000836">
    <property type="protein sequence ID" value="OHT03222.1"/>
    <property type="molecule type" value="Genomic_DNA"/>
</dbReference>
<proteinExistence type="predicted"/>
<dbReference type="CDD" id="cd23279">
    <property type="entry name" value="beta-trefoil_MIR_SDF2-like"/>
    <property type="match status" value="1"/>
</dbReference>
<protein>
    <submittedName>
        <fullName evidence="5">MIR domain containing protein</fullName>
    </submittedName>
</protein>
<accession>A0A1J4K0F9</accession>
<sequence>MAAFFVFSLFLPFSLAVGYNSALSYYSMVKFEHKLTKRYLSASILSFESGSRQMLTRASVKSHLAESLWTILPGNESSSEVVHQGDVVRCGDVIQLYHVTSKGYLHSHNFFSFLGRGYEITSFNDKDSGNLWTVKCEGEFPGYGHPLQLQHVNNRCHAATENSCQLPPQAGGEFELYCSLNTRGKEFDWIPTAGIFVDEDEQDDREDDEDEEL</sequence>
<name>A0A1J4K0F9_9EUKA</name>
<dbReference type="InterPro" id="IPR036300">
    <property type="entry name" value="MIR_dom_sf"/>
</dbReference>
<gene>
    <name evidence="5" type="ORF">TRFO_29476</name>
</gene>
<evidence type="ECO:0000313" key="5">
    <source>
        <dbReference type="EMBL" id="OHT03222.1"/>
    </source>
</evidence>
<dbReference type="GeneID" id="94841508"/>
<comment type="caution">
    <text evidence="5">The sequence shown here is derived from an EMBL/GenBank/DDBJ whole genome shotgun (WGS) entry which is preliminary data.</text>
</comment>
<evidence type="ECO:0000256" key="3">
    <source>
        <dbReference type="SAM" id="SignalP"/>
    </source>
</evidence>
<keyword evidence="2" id="KW-0677">Repeat</keyword>
<dbReference type="SMART" id="SM00472">
    <property type="entry name" value="MIR"/>
    <property type="match status" value="2"/>
</dbReference>
<dbReference type="InterPro" id="IPR016093">
    <property type="entry name" value="MIR_motif"/>
</dbReference>
<dbReference type="VEuPathDB" id="TrichDB:TRFO_29476"/>
<evidence type="ECO:0000259" key="4">
    <source>
        <dbReference type="PROSITE" id="PS50919"/>
    </source>
</evidence>
<reference evidence="5" key="1">
    <citation type="submission" date="2016-10" db="EMBL/GenBank/DDBJ databases">
        <authorList>
            <person name="Benchimol M."/>
            <person name="Almeida L.G."/>
            <person name="Vasconcelos A.T."/>
            <person name="Perreira-Neves A."/>
            <person name="Rosa I.A."/>
            <person name="Tasca T."/>
            <person name="Bogo M.R."/>
            <person name="de Souza W."/>
        </authorList>
    </citation>
    <scope>NUCLEOTIDE SEQUENCE [LARGE SCALE GENOMIC DNA]</scope>
    <source>
        <strain evidence="5">K</strain>
    </source>
</reference>
<organism evidence="5 6">
    <name type="scientific">Tritrichomonas foetus</name>
    <dbReference type="NCBI Taxonomy" id="1144522"/>
    <lineage>
        <taxon>Eukaryota</taxon>
        <taxon>Metamonada</taxon>
        <taxon>Parabasalia</taxon>
        <taxon>Tritrichomonadida</taxon>
        <taxon>Tritrichomonadidae</taxon>
        <taxon>Tritrichomonas</taxon>
    </lineage>
</organism>